<evidence type="ECO:0000256" key="2">
    <source>
        <dbReference type="SAM" id="SignalP"/>
    </source>
</evidence>
<name>A0ABX1JU86_9MICC</name>
<dbReference type="Gene3D" id="2.40.10.10">
    <property type="entry name" value="Trypsin-like serine proteases"/>
    <property type="match status" value="1"/>
</dbReference>
<evidence type="ECO:0000313" key="3">
    <source>
        <dbReference type="EMBL" id="NKX52872.1"/>
    </source>
</evidence>
<evidence type="ECO:0000313" key="4">
    <source>
        <dbReference type="Proteomes" id="UP000523795"/>
    </source>
</evidence>
<accession>A0ABX1JU86</accession>
<feature type="signal peptide" evidence="2">
    <location>
        <begin position="1"/>
        <end position="25"/>
    </location>
</feature>
<dbReference type="PROSITE" id="PS51257">
    <property type="entry name" value="PROKAR_LIPOPROTEIN"/>
    <property type="match status" value="1"/>
</dbReference>
<feature type="non-terminal residue" evidence="3">
    <location>
        <position position="116"/>
    </location>
</feature>
<reference evidence="3 4" key="1">
    <citation type="submission" date="2020-04" db="EMBL/GenBank/DDBJ databases">
        <authorList>
            <person name="Liu S."/>
        </authorList>
    </citation>
    <scope>NUCLEOTIDE SEQUENCE [LARGE SCALE GENOMIC DNA]</scope>
    <source>
        <strain evidence="3 4">CGMCC 1.15091</strain>
    </source>
</reference>
<keyword evidence="4" id="KW-1185">Reference proteome</keyword>
<evidence type="ECO:0000256" key="1">
    <source>
        <dbReference type="SAM" id="MobiDB-lite"/>
    </source>
</evidence>
<protein>
    <submittedName>
        <fullName evidence="3">Signal protein PDZ</fullName>
    </submittedName>
</protein>
<organism evidence="3 4">
    <name type="scientific">Arthrobacter deserti</name>
    <dbReference type="NCBI Taxonomy" id="1742687"/>
    <lineage>
        <taxon>Bacteria</taxon>
        <taxon>Bacillati</taxon>
        <taxon>Actinomycetota</taxon>
        <taxon>Actinomycetes</taxon>
        <taxon>Micrococcales</taxon>
        <taxon>Micrococcaceae</taxon>
        <taxon>Arthrobacter</taxon>
    </lineage>
</organism>
<comment type="caution">
    <text evidence="3">The sequence shown here is derived from an EMBL/GenBank/DDBJ whole genome shotgun (WGS) entry which is preliminary data.</text>
</comment>
<gene>
    <name evidence="3" type="ORF">HER39_20305</name>
</gene>
<dbReference type="InterPro" id="IPR043504">
    <property type="entry name" value="Peptidase_S1_PA_chymotrypsin"/>
</dbReference>
<sequence>MAPRTETGRAAGGRRLLAVLLAASAAGLSGCTPGGSVPAQAPGTGVPGQTRSPAQDQPSATQGQPQAMSIPDVIDAVQPSVVTIFTDGGVGSGVIYSEDGLVLTNEHVVRDNTEVE</sequence>
<dbReference type="SUPFAM" id="SSF50494">
    <property type="entry name" value="Trypsin-like serine proteases"/>
    <property type="match status" value="1"/>
</dbReference>
<feature type="compositionally biased region" description="Polar residues" evidence="1">
    <location>
        <begin position="47"/>
        <end position="67"/>
    </location>
</feature>
<keyword evidence="2" id="KW-0732">Signal</keyword>
<proteinExistence type="predicted"/>
<feature type="chain" id="PRO_5046757377" evidence="2">
    <location>
        <begin position="26"/>
        <end position="116"/>
    </location>
</feature>
<dbReference type="InterPro" id="IPR009003">
    <property type="entry name" value="Peptidase_S1_PA"/>
</dbReference>
<dbReference type="EMBL" id="JAAZSR010000815">
    <property type="protein sequence ID" value="NKX52872.1"/>
    <property type="molecule type" value="Genomic_DNA"/>
</dbReference>
<feature type="region of interest" description="Disordered" evidence="1">
    <location>
        <begin position="31"/>
        <end position="72"/>
    </location>
</feature>
<dbReference type="Proteomes" id="UP000523795">
    <property type="component" value="Unassembled WGS sequence"/>
</dbReference>